<accession>A0A0F9SB31</accession>
<keyword evidence="1" id="KW-0396">Initiation factor</keyword>
<dbReference type="NCBIfam" id="TIGR00323">
    <property type="entry name" value="eIF-6"/>
    <property type="match status" value="1"/>
</dbReference>
<dbReference type="GO" id="GO:0042256">
    <property type="term" value="P:cytosolic ribosome assembly"/>
    <property type="evidence" value="ECO:0007669"/>
    <property type="project" value="InterPro"/>
</dbReference>
<dbReference type="PANTHER" id="PTHR10784">
    <property type="entry name" value="TRANSLATION INITIATION FACTOR 6"/>
    <property type="match status" value="1"/>
</dbReference>
<gene>
    <name evidence="3" type="ORF">LCGC14_0474790</name>
</gene>
<protein>
    <recommendedName>
        <fullName evidence="4">Translation initiation factor 6</fullName>
    </recommendedName>
</protein>
<reference evidence="3" key="1">
    <citation type="journal article" date="2015" name="Nature">
        <title>Complex archaea that bridge the gap between prokaryotes and eukaryotes.</title>
        <authorList>
            <person name="Spang A."/>
            <person name="Saw J.H."/>
            <person name="Jorgensen S.L."/>
            <person name="Zaremba-Niedzwiedzka K."/>
            <person name="Martijn J."/>
            <person name="Lind A.E."/>
            <person name="van Eijk R."/>
            <person name="Schleper C."/>
            <person name="Guy L."/>
            <person name="Ettema T.J."/>
        </authorList>
    </citation>
    <scope>NUCLEOTIDE SEQUENCE</scope>
</reference>
<dbReference type="Gene3D" id="3.75.10.10">
    <property type="entry name" value="L-arginine/glycine Amidinotransferase, Chain A"/>
    <property type="match status" value="1"/>
</dbReference>
<dbReference type="SMART" id="SM00654">
    <property type="entry name" value="eIF6"/>
    <property type="match status" value="1"/>
</dbReference>
<keyword evidence="2" id="KW-0648">Protein biosynthesis</keyword>
<comment type="caution">
    <text evidence="3">The sequence shown here is derived from an EMBL/GenBank/DDBJ whole genome shotgun (WGS) entry which is preliminary data.</text>
</comment>
<evidence type="ECO:0000256" key="1">
    <source>
        <dbReference type="ARBA" id="ARBA00022540"/>
    </source>
</evidence>
<dbReference type="HAMAP" id="MF_00032">
    <property type="entry name" value="eIF_6"/>
    <property type="match status" value="1"/>
</dbReference>
<evidence type="ECO:0008006" key="4">
    <source>
        <dbReference type="Google" id="ProtNLM"/>
    </source>
</evidence>
<dbReference type="SUPFAM" id="SSF55909">
    <property type="entry name" value="Pentein"/>
    <property type="match status" value="1"/>
</dbReference>
<dbReference type="AlphaFoldDB" id="A0A0F9SB31"/>
<dbReference type="GO" id="GO:0043022">
    <property type="term" value="F:ribosome binding"/>
    <property type="evidence" value="ECO:0007669"/>
    <property type="project" value="InterPro"/>
</dbReference>
<dbReference type="InterPro" id="IPR002769">
    <property type="entry name" value="eIF6"/>
</dbReference>
<evidence type="ECO:0000313" key="3">
    <source>
        <dbReference type="EMBL" id="KKN66100.1"/>
    </source>
</evidence>
<organism evidence="3">
    <name type="scientific">marine sediment metagenome</name>
    <dbReference type="NCBI Taxonomy" id="412755"/>
    <lineage>
        <taxon>unclassified sequences</taxon>
        <taxon>metagenomes</taxon>
        <taxon>ecological metagenomes</taxon>
    </lineage>
</organism>
<dbReference type="GO" id="GO:0003743">
    <property type="term" value="F:translation initiation factor activity"/>
    <property type="evidence" value="ECO:0007669"/>
    <property type="project" value="UniProtKB-KW"/>
</dbReference>
<evidence type="ECO:0000256" key="2">
    <source>
        <dbReference type="ARBA" id="ARBA00022917"/>
    </source>
</evidence>
<dbReference type="EMBL" id="LAZR01000510">
    <property type="protein sequence ID" value="KKN66100.1"/>
    <property type="molecule type" value="Genomic_DNA"/>
</dbReference>
<dbReference type="Pfam" id="PF01912">
    <property type="entry name" value="eIF-6"/>
    <property type="match status" value="1"/>
</dbReference>
<proteinExistence type="inferred from homology"/>
<sequence length="226" mass="25095">MAILRSQVYGRSLIGIYLTANNSYILHPPTLLEPILKKYKSIFDEPFYPLTINSSNLLGVYIASNKFGIIIPHITHDDELDKLKEVLKQENRSDQIGILKSIDNAFGNLILCNDKGAIISSLLKSFRKEIEDVLNVETVVYEFADNYLPGSITLANNFGCLVHPISTDDEIEFISSVLKVDEIDVSTVNRGVPYLSSGAIVNDKSGIFGLECTGPEMVRITSILRL</sequence>
<name>A0A0F9SB31_9ZZZZ</name>